<feature type="transmembrane region" description="Helical" evidence="1">
    <location>
        <begin position="298"/>
        <end position="314"/>
    </location>
</feature>
<feature type="transmembrane region" description="Helical" evidence="1">
    <location>
        <begin position="86"/>
        <end position="119"/>
    </location>
</feature>
<proteinExistence type="predicted"/>
<accession>A0ABX1LRQ1</accession>
<feature type="transmembrane region" description="Helical" evidence="1">
    <location>
        <begin position="372"/>
        <end position="393"/>
    </location>
</feature>
<evidence type="ECO:0000313" key="2">
    <source>
        <dbReference type="EMBL" id="NMF58021.1"/>
    </source>
</evidence>
<feature type="transmembrane region" description="Helical" evidence="1">
    <location>
        <begin position="320"/>
        <end position="338"/>
    </location>
</feature>
<feature type="transmembrane region" description="Helical" evidence="1">
    <location>
        <begin position="126"/>
        <end position="145"/>
    </location>
</feature>
<keyword evidence="3" id="KW-1185">Reference proteome</keyword>
<name>A0ABX1LRQ1_9CYAN</name>
<evidence type="ECO:0000256" key="1">
    <source>
        <dbReference type="SAM" id="Phobius"/>
    </source>
</evidence>
<keyword evidence="1" id="KW-0472">Membrane</keyword>
<gene>
    <name evidence="2" type="ORF">HC246_08290</name>
</gene>
<dbReference type="RefSeq" id="WP_169362972.1">
    <property type="nucleotide sequence ID" value="NZ_JAAVJL010000001.1"/>
</dbReference>
<protein>
    <recommendedName>
        <fullName evidence="4">Glycosyltransferase RgtA/B/C/D-like domain-containing protein</fullName>
    </recommendedName>
</protein>
<keyword evidence="1" id="KW-1133">Transmembrane helix</keyword>
<keyword evidence="1" id="KW-0812">Transmembrane</keyword>
<dbReference type="EMBL" id="JAAVJL010000001">
    <property type="protein sequence ID" value="NMF58021.1"/>
    <property type="molecule type" value="Genomic_DNA"/>
</dbReference>
<feature type="transmembrane region" description="Helical" evidence="1">
    <location>
        <begin position="178"/>
        <end position="206"/>
    </location>
</feature>
<feature type="transmembrane region" description="Helical" evidence="1">
    <location>
        <begin position="15"/>
        <end position="36"/>
    </location>
</feature>
<comment type="caution">
    <text evidence="2">The sequence shown here is derived from an EMBL/GenBank/DDBJ whole genome shotgun (WGS) entry which is preliminary data.</text>
</comment>
<feature type="transmembrane region" description="Helical" evidence="1">
    <location>
        <begin position="212"/>
        <end position="233"/>
    </location>
</feature>
<evidence type="ECO:0008006" key="4">
    <source>
        <dbReference type="Google" id="ProtNLM"/>
    </source>
</evidence>
<dbReference type="Proteomes" id="UP000738376">
    <property type="component" value="Unassembled WGS sequence"/>
</dbReference>
<evidence type="ECO:0000313" key="3">
    <source>
        <dbReference type="Proteomes" id="UP000738376"/>
    </source>
</evidence>
<organism evidence="2 3">
    <name type="scientific">Pseudanabaena yagii GIHE-NHR1</name>
    <dbReference type="NCBI Taxonomy" id="2722753"/>
    <lineage>
        <taxon>Bacteria</taxon>
        <taxon>Bacillati</taxon>
        <taxon>Cyanobacteriota</taxon>
        <taxon>Cyanophyceae</taxon>
        <taxon>Pseudanabaenales</taxon>
        <taxon>Pseudanabaenaceae</taxon>
        <taxon>Pseudanabaena</taxon>
        <taxon>Pseudanabaena yagii</taxon>
    </lineage>
</organism>
<reference evidence="2 3" key="1">
    <citation type="submission" date="2020-03" db="EMBL/GenBank/DDBJ databases">
        <title>Draft Genome Sequence of 2-Methylisoborneol Producing Pseudanabaena yagii Strain GIHE-NHR1 Isolated from North Han River in South Korea.</title>
        <authorList>
            <person name="Jeong J."/>
        </authorList>
    </citation>
    <scope>NUCLEOTIDE SEQUENCE [LARGE SCALE GENOMIC DNA]</scope>
    <source>
        <strain evidence="2 3">GIHE-NHR1</strain>
    </source>
</reference>
<sequence length="397" mass="45700">MTMTISAVKQDLKQVLLWIILWILVPFGIYFCSHLVHPDWYKHFVYQASGLLQGRLDLFNLPDYYVDLIYWKDKIYLPNPPLPSILLMPFVAIWGIATEQIRVCMLFGAVDVFLVWILLGRMTVQGAIRVGLTILYGFGTVHYSASIIGTIWFYAHVVAEWGMLLALVEFFGKRRFALIGFFMGLAFLSRQATVLGSLFFLGWLVWERPEKWIQKGISFGAGFTPLFLFQSWFNWARFGDPMESGYMLQNYYSSVQAPAIDKYGLFNKAYIPKHIKLIFTEMPEFLPQFPFVRPKPEGMNIWLTTPAFFALFAANWFDVFVILAGLSAFLISLPAMIYTATGWVQFGYRYALDYLPFLFVAIASGLQRMPQALAWVLIALSVIVNVWGVYWVVKLGW</sequence>